<gene>
    <name evidence="6" type="ORF">FB555_000425</name>
</gene>
<dbReference type="PANTHER" id="PTHR30627">
    <property type="entry name" value="PEPTIDOGLYCAN D,D-TRANSPEPTIDASE"/>
    <property type="match status" value="1"/>
</dbReference>
<feature type="domain" description="Penicillin-binding protein dimerisation" evidence="5">
    <location>
        <begin position="53"/>
        <end position="216"/>
    </location>
</feature>
<dbReference type="InterPro" id="IPR005311">
    <property type="entry name" value="PBP_dimer"/>
</dbReference>
<accession>A0A7W3JSC5</accession>
<comment type="similarity">
    <text evidence="2">Belongs to the transpeptidase family.</text>
</comment>
<dbReference type="SUPFAM" id="SSF56519">
    <property type="entry name" value="Penicillin binding protein dimerisation domain"/>
    <property type="match status" value="1"/>
</dbReference>
<dbReference type="InterPro" id="IPR050515">
    <property type="entry name" value="Beta-lactam/transpept"/>
</dbReference>
<comment type="caution">
    <text evidence="6">The sequence shown here is derived from an EMBL/GenBank/DDBJ whole genome shotgun (WGS) entry which is preliminary data.</text>
</comment>
<dbReference type="EMBL" id="JACGWU010000001">
    <property type="protein sequence ID" value="MBA8828354.1"/>
    <property type="molecule type" value="Genomic_DNA"/>
</dbReference>
<protein>
    <submittedName>
        <fullName evidence="6">Cell division protein FtsI (Penicillin-binding protein 3)</fullName>
    </submittedName>
</protein>
<dbReference type="AlphaFoldDB" id="A0A7W3JSC5"/>
<reference evidence="6 7" key="1">
    <citation type="submission" date="2020-07" db="EMBL/GenBank/DDBJ databases">
        <title>Sequencing the genomes of 1000 actinobacteria strains.</title>
        <authorList>
            <person name="Klenk H.-P."/>
        </authorList>
    </citation>
    <scope>NUCLEOTIDE SEQUENCE [LARGE SCALE GENOMIC DNA]</scope>
    <source>
        <strain evidence="6 7">DSM 23737</strain>
    </source>
</reference>
<evidence type="ECO:0000313" key="6">
    <source>
        <dbReference type="EMBL" id="MBA8828354.1"/>
    </source>
</evidence>
<feature type="domain" description="Penicillin-binding protein transpeptidase" evidence="4">
    <location>
        <begin position="260"/>
        <end position="565"/>
    </location>
</feature>
<dbReference type="GO" id="GO:0005886">
    <property type="term" value="C:plasma membrane"/>
    <property type="evidence" value="ECO:0007669"/>
    <property type="project" value="TreeGrafter"/>
</dbReference>
<evidence type="ECO:0000256" key="1">
    <source>
        <dbReference type="ARBA" id="ARBA00004370"/>
    </source>
</evidence>
<dbReference type="RefSeq" id="WP_343046376.1">
    <property type="nucleotide sequence ID" value="NZ_JACGWU010000001.1"/>
</dbReference>
<keyword evidence="3" id="KW-0472">Membrane</keyword>
<dbReference type="Pfam" id="PF00905">
    <property type="entry name" value="Transpeptidase"/>
    <property type="match status" value="1"/>
</dbReference>
<evidence type="ECO:0000259" key="4">
    <source>
        <dbReference type="Pfam" id="PF00905"/>
    </source>
</evidence>
<evidence type="ECO:0000313" key="7">
    <source>
        <dbReference type="Proteomes" id="UP000524237"/>
    </source>
</evidence>
<comment type="subcellular location">
    <subcellularLocation>
        <location evidence="1">Membrane</location>
    </subcellularLocation>
</comment>
<evidence type="ECO:0000259" key="5">
    <source>
        <dbReference type="Pfam" id="PF03717"/>
    </source>
</evidence>
<keyword evidence="6" id="KW-0132">Cell division</keyword>
<sequence>MNTKQTRRRTVVSMLLIVVFVALFMVKLVDIQIVQASAFNEESLGKRSIPATIYSERGKIVDANGIILADSVMRYNVTISPKNTKDFLRVTDRADVTITPQQAAVEIGNITGQKPEEILKIVADALAANPLSDFAYVVKGVDVDKFRALNALGIPWLYSEPSPGRSYPNGSVAGNLLGYVGQDGLAQAGIELTSNECLAGVNGEENYQRGADGVRIPGSTVTSVQSQDGSSIKLTIDSDLQWFTQQVLAKQVDATGAKWGTVVVQEVKTGKLLAVADYPTVDPNNVGGTAEANRGSLAFMAPFEPGSTIKALTAASLLDAGLAEPNSQVLAPYSIEFPNGAKVHDASMHGVLQLTLTGVLEQSSNVGITQLGEVLSAEKRYDYLSKFGFGATTAVGFQAESTGILHPWQEWDNQTYYNTMFGQGLATTAIQVASAYQALGNHGVRLPVQLVEGCVAPDGTLTPTKLPAPTQVVSDAAATTTVNMLENFVTKGWISKYISIPGYRIAAKTGTAEQSAGDGTYSNSYIVSNAALIPANDPQYVVTVTIASPASNGSMASPPVLKAVMAQVLKKYRVEPSPDGAPDLPIRF</sequence>
<evidence type="ECO:0000256" key="2">
    <source>
        <dbReference type="ARBA" id="ARBA00007171"/>
    </source>
</evidence>
<dbReference type="Gene3D" id="3.40.710.10">
    <property type="entry name" value="DD-peptidase/beta-lactamase superfamily"/>
    <property type="match status" value="1"/>
</dbReference>
<dbReference type="PANTHER" id="PTHR30627:SF1">
    <property type="entry name" value="PEPTIDOGLYCAN D,D-TRANSPEPTIDASE FTSI"/>
    <property type="match status" value="1"/>
</dbReference>
<dbReference type="Gene3D" id="3.30.450.330">
    <property type="match status" value="1"/>
</dbReference>
<dbReference type="InterPro" id="IPR001460">
    <property type="entry name" value="PCN-bd_Tpept"/>
</dbReference>
<dbReference type="InterPro" id="IPR036138">
    <property type="entry name" value="PBP_dimer_sf"/>
</dbReference>
<dbReference type="Pfam" id="PF03717">
    <property type="entry name" value="PBP_dimer"/>
    <property type="match status" value="1"/>
</dbReference>
<dbReference type="GO" id="GO:0008658">
    <property type="term" value="F:penicillin binding"/>
    <property type="evidence" value="ECO:0007669"/>
    <property type="project" value="InterPro"/>
</dbReference>
<dbReference type="GO" id="GO:0071555">
    <property type="term" value="P:cell wall organization"/>
    <property type="evidence" value="ECO:0007669"/>
    <property type="project" value="TreeGrafter"/>
</dbReference>
<proteinExistence type="inferred from homology"/>
<organism evidence="6 7">
    <name type="scientific">Alpinimonas psychrophila</name>
    <dbReference type="NCBI Taxonomy" id="748908"/>
    <lineage>
        <taxon>Bacteria</taxon>
        <taxon>Bacillati</taxon>
        <taxon>Actinomycetota</taxon>
        <taxon>Actinomycetes</taxon>
        <taxon>Micrococcales</taxon>
        <taxon>Microbacteriaceae</taxon>
        <taxon>Alpinimonas</taxon>
    </lineage>
</organism>
<dbReference type="Proteomes" id="UP000524237">
    <property type="component" value="Unassembled WGS sequence"/>
</dbReference>
<dbReference type="InterPro" id="IPR012338">
    <property type="entry name" value="Beta-lactam/transpept-like"/>
</dbReference>
<dbReference type="GO" id="GO:0051301">
    <property type="term" value="P:cell division"/>
    <property type="evidence" value="ECO:0007669"/>
    <property type="project" value="UniProtKB-KW"/>
</dbReference>
<name>A0A7W3JSC5_9MICO</name>
<keyword evidence="7" id="KW-1185">Reference proteome</keyword>
<keyword evidence="6" id="KW-0131">Cell cycle</keyword>
<dbReference type="SUPFAM" id="SSF56601">
    <property type="entry name" value="beta-lactamase/transpeptidase-like"/>
    <property type="match status" value="1"/>
</dbReference>
<evidence type="ECO:0000256" key="3">
    <source>
        <dbReference type="ARBA" id="ARBA00023136"/>
    </source>
</evidence>
<dbReference type="Gene3D" id="3.90.1310.10">
    <property type="entry name" value="Penicillin-binding protein 2a (Domain 2)"/>
    <property type="match status" value="1"/>
</dbReference>